<keyword evidence="1" id="KW-0808">Transferase</keyword>
<feature type="domain" description="Glutamine amidotransferase type-2" evidence="4">
    <location>
        <begin position="227"/>
        <end position="389"/>
    </location>
</feature>
<proteinExistence type="predicted"/>
<evidence type="ECO:0000256" key="1">
    <source>
        <dbReference type="ARBA" id="ARBA00022679"/>
    </source>
</evidence>
<evidence type="ECO:0000256" key="3">
    <source>
        <dbReference type="SAM" id="MobiDB-lite"/>
    </source>
</evidence>
<organism evidence="5 6">
    <name type="scientific">Adiantum capillus-veneris</name>
    <name type="common">Maidenhair fern</name>
    <dbReference type="NCBI Taxonomy" id="13818"/>
    <lineage>
        <taxon>Eukaryota</taxon>
        <taxon>Viridiplantae</taxon>
        <taxon>Streptophyta</taxon>
        <taxon>Embryophyta</taxon>
        <taxon>Tracheophyta</taxon>
        <taxon>Polypodiopsida</taxon>
        <taxon>Polypodiidae</taxon>
        <taxon>Polypodiales</taxon>
        <taxon>Pteridineae</taxon>
        <taxon>Pteridaceae</taxon>
        <taxon>Vittarioideae</taxon>
        <taxon>Adiantum</taxon>
    </lineage>
</organism>
<keyword evidence="2" id="KW-0315">Glutamine amidotransferase</keyword>
<dbReference type="EMBL" id="JABFUD020000003">
    <property type="protein sequence ID" value="KAI5082374.1"/>
    <property type="molecule type" value="Genomic_DNA"/>
</dbReference>
<name>A0A9D4ZNW5_ADICA</name>
<gene>
    <name evidence="5" type="ORF">GOP47_0002117</name>
</gene>
<keyword evidence="6" id="KW-1185">Reference proteome</keyword>
<evidence type="ECO:0000313" key="6">
    <source>
        <dbReference type="Proteomes" id="UP000886520"/>
    </source>
</evidence>
<feature type="region of interest" description="Disordered" evidence="3">
    <location>
        <begin position="36"/>
        <end position="61"/>
    </location>
</feature>
<dbReference type="Pfam" id="PF13537">
    <property type="entry name" value="GATase_7"/>
    <property type="match status" value="1"/>
</dbReference>
<dbReference type="AlphaFoldDB" id="A0A9D4ZNW5"/>
<dbReference type="GO" id="GO:0016740">
    <property type="term" value="F:transferase activity"/>
    <property type="evidence" value="ECO:0007669"/>
    <property type="project" value="UniProtKB-KW"/>
</dbReference>
<sequence length="463" mass="51294">MHVTMDHYERPFPHQRLVLGGADDADELKKEDIWGIGGTTDGTSPGPDFGKHKLKSKDDTSKQRSDWAVEVLIGSPVNTPEVLVSSRRRERGNGIMETFVNNGPLARSPLLKTSETSPLSDRGRIPRRPSATWTIPLSRAAALLALPRVPTEVGLSQIFGKRSLLFLASPGRNDTLEGAFLRLRVSATCKQSYNGGVEESAKNPLAAALQEQVSGEVDEEDRMHEECGVVGVYGDAEASRLYYLALHALQHKRARRGGHSDIQRDLSTGRGLSVVGNVQLEESGSIFNTTSDTVVILHLIATSRDQHLLARIIHACEQIEGAYLLVFLSEDKLVAVQDPYGFRPLMMGRWKNGAVVFASETCLLEDPYGFRPLMMGRWKNGAVVFASETCVLDLIETDYSGACIEAPVPARHLYQHPIVCPHFVFEVLESIRTLLWQCLRQMRLMVAQPCHSLRAKPTLFRYG</sequence>
<dbReference type="InterPro" id="IPR017932">
    <property type="entry name" value="GATase_2_dom"/>
</dbReference>
<dbReference type="PANTHER" id="PTHR11907">
    <property type="entry name" value="AMIDOPHOSPHORIBOSYLTRANSFERASE"/>
    <property type="match status" value="1"/>
</dbReference>
<dbReference type="Gene3D" id="3.60.20.10">
    <property type="entry name" value="Glutamine Phosphoribosylpyrophosphate, subunit 1, domain 1"/>
    <property type="match status" value="2"/>
</dbReference>
<dbReference type="InterPro" id="IPR029055">
    <property type="entry name" value="Ntn_hydrolases_N"/>
</dbReference>
<comment type="caution">
    <text evidence="5">The sequence shown here is derived from an EMBL/GenBank/DDBJ whole genome shotgun (WGS) entry which is preliminary data.</text>
</comment>
<evidence type="ECO:0000313" key="5">
    <source>
        <dbReference type="EMBL" id="KAI5082374.1"/>
    </source>
</evidence>
<evidence type="ECO:0000256" key="2">
    <source>
        <dbReference type="ARBA" id="ARBA00022962"/>
    </source>
</evidence>
<evidence type="ECO:0000259" key="4">
    <source>
        <dbReference type="PROSITE" id="PS51278"/>
    </source>
</evidence>
<dbReference type="SUPFAM" id="SSF56235">
    <property type="entry name" value="N-terminal nucleophile aminohydrolases (Ntn hydrolases)"/>
    <property type="match status" value="2"/>
</dbReference>
<dbReference type="OrthoDB" id="191723at2759"/>
<feature type="region of interest" description="Disordered" evidence="3">
    <location>
        <begin position="106"/>
        <end position="127"/>
    </location>
</feature>
<accession>A0A9D4ZNW5</accession>
<protein>
    <recommendedName>
        <fullName evidence="4">Glutamine amidotransferase type-2 domain-containing protein</fullName>
    </recommendedName>
</protein>
<dbReference type="Proteomes" id="UP000886520">
    <property type="component" value="Chromosome 2"/>
</dbReference>
<dbReference type="PROSITE" id="PS51278">
    <property type="entry name" value="GATASE_TYPE_2"/>
    <property type="match status" value="1"/>
</dbReference>
<reference evidence="5" key="1">
    <citation type="submission" date="2021-01" db="EMBL/GenBank/DDBJ databases">
        <title>Adiantum capillus-veneris genome.</title>
        <authorList>
            <person name="Fang Y."/>
            <person name="Liao Q."/>
        </authorList>
    </citation>
    <scope>NUCLEOTIDE SEQUENCE</scope>
    <source>
        <strain evidence="5">H3</strain>
        <tissue evidence="5">Leaf</tissue>
    </source>
</reference>